<organism evidence="2 3">
    <name type="scientific">Caerostris extrusa</name>
    <name type="common">Bark spider</name>
    <name type="synonym">Caerostris bankana</name>
    <dbReference type="NCBI Taxonomy" id="172846"/>
    <lineage>
        <taxon>Eukaryota</taxon>
        <taxon>Metazoa</taxon>
        <taxon>Ecdysozoa</taxon>
        <taxon>Arthropoda</taxon>
        <taxon>Chelicerata</taxon>
        <taxon>Arachnida</taxon>
        <taxon>Araneae</taxon>
        <taxon>Araneomorphae</taxon>
        <taxon>Entelegynae</taxon>
        <taxon>Araneoidea</taxon>
        <taxon>Araneidae</taxon>
        <taxon>Caerostris</taxon>
    </lineage>
</organism>
<evidence type="ECO:0000313" key="2">
    <source>
        <dbReference type="EMBL" id="GIY14588.1"/>
    </source>
</evidence>
<reference evidence="2 3" key="1">
    <citation type="submission" date="2021-06" db="EMBL/GenBank/DDBJ databases">
        <title>Caerostris extrusa draft genome.</title>
        <authorList>
            <person name="Kono N."/>
            <person name="Arakawa K."/>
        </authorList>
    </citation>
    <scope>NUCLEOTIDE SEQUENCE [LARGE SCALE GENOMIC DNA]</scope>
</reference>
<evidence type="ECO:0000256" key="1">
    <source>
        <dbReference type="SAM" id="MobiDB-lite"/>
    </source>
</evidence>
<proteinExistence type="predicted"/>
<evidence type="ECO:0000313" key="3">
    <source>
        <dbReference type="Proteomes" id="UP001054945"/>
    </source>
</evidence>
<sequence length="163" mass="18630">MSILYLQFIRLQNIQYTFNLPLDLLNGFRKAIAGSNRVRDLLNLFDAGKKKNCVIGHGRRALSKRSERKNGEDQQRPLQASLCYNLKFAFFSDDEEHALSGKKYKCHWFKLLVDRKRQASSATCIAGLTRDAPLFPTEKGVARSNSEKEISTTSLTPEKKMPY</sequence>
<feature type="region of interest" description="Disordered" evidence="1">
    <location>
        <begin position="139"/>
        <end position="163"/>
    </location>
</feature>
<gene>
    <name evidence="2" type="ORF">CEXT_695471</name>
</gene>
<dbReference type="EMBL" id="BPLR01007111">
    <property type="protein sequence ID" value="GIY14588.1"/>
    <property type="molecule type" value="Genomic_DNA"/>
</dbReference>
<name>A0AAV4QX29_CAEEX</name>
<dbReference type="AlphaFoldDB" id="A0AAV4QX29"/>
<comment type="caution">
    <text evidence="2">The sequence shown here is derived from an EMBL/GenBank/DDBJ whole genome shotgun (WGS) entry which is preliminary data.</text>
</comment>
<accession>A0AAV4QX29</accession>
<keyword evidence="3" id="KW-1185">Reference proteome</keyword>
<dbReference type="Proteomes" id="UP001054945">
    <property type="component" value="Unassembled WGS sequence"/>
</dbReference>
<protein>
    <submittedName>
        <fullName evidence="2">Uncharacterized protein</fullName>
    </submittedName>
</protein>